<evidence type="ECO:0000313" key="2">
    <source>
        <dbReference type="Proteomes" id="UP000033551"/>
    </source>
</evidence>
<dbReference type="OrthoDB" id="6064656at2"/>
<dbReference type="AlphaFoldDB" id="A0A0F4J2J7"/>
<dbReference type="Proteomes" id="UP000033551">
    <property type="component" value="Unassembled WGS sequence"/>
</dbReference>
<gene>
    <name evidence="1" type="ORF">VR44_25115</name>
</gene>
<evidence type="ECO:0000313" key="1">
    <source>
        <dbReference type="EMBL" id="KJY28527.1"/>
    </source>
</evidence>
<dbReference type="EMBL" id="JZWV01000722">
    <property type="protein sequence ID" value="KJY28527.1"/>
    <property type="molecule type" value="Genomic_DNA"/>
</dbReference>
<organism evidence="1 2">
    <name type="scientific">Streptomyces katrae</name>
    <dbReference type="NCBI Taxonomy" id="68223"/>
    <lineage>
        <taxon>Bacteria</taxon>
        <taxon>Bacillati</taxon>
        <taxon>Actinomycetota</taxon>
        <taxon>Actinomycetes</taxon>
        <taxon>Kitasatosporales</taxon>
        <taxon>Streptomycetaceae</taxon>
        <taxon>Streptomyces</taxon>
    </lineage>
</organism>
<proteinExistence type="predicted"/>
<name>A0A0F4J2J7_9ACTN</name>
<accession>A0A0F4J2J7</accession>
<keyword evidence="2" id="KW-1185">Reference proteome</keyword>
<comment type="caution">
    <text evidence="1">The sequence shown here is derived from an EMBL/GenBank/DDBJ whole genome shotgun (WGS) entry which is preliminary data.</text>
</comment>
<protein>
    <submittedName>
        <fullName evidence="1">Uncharacterized protein</fullName>
    </submittedName>
</protein>
<dbReference type="PATRIC" id="fig|68223.7.peg.1115"/>
<reference evidence="1 2" key="1">
    <citation type="submission" date="2015-02" db="EMBL/GenBank/DDBJ databases">
        <authorList>
            <person name="Ju K.-S."/>
            <person name="Doroghazi J.R."/>
            <person name="Metcalf W."/>
        </authorList>
    </citation>
    <scope>NUCLEOTIDE SEQUENCE [LARGE SCALE GENOMIC DNA]</scope>
    <source>
        <strain evidence="1 2">NRRL ISP-5550</strain>
    </source>
</reference>
<sequence>MHDRPRLEEAIDVLRAELDVGRSTKTELTTRAAWLAFMRFARQRFATAPTPDSDGLLFQYGTYAFSGRPMFTVDLTRQFDVSDDKGEHEHYLQVHCELRYEREPVLDALGSFDSWFFHDTNGDLDEWFAAMERHLELLLARRPSEIDVYEEPV</sequence>